<dbReference type="InterPro" id="IPR006190">
    <property type="entry name" value="SAF_AFP_Neu5Ac"/>
</dbReference>
<dbReference type="InterPro" id="IPR020007">
    <property type="entry name" value="NeuB/NeuA"/>
</dbReference>
<dbReference type="CDD" id="cd11615">
    <property type="entry name" value="SAF_NeuB_like"/>
    <property type="match status" value="1"/>
</dbReference>
<dbReference type="InterPro" id="IPR013785">
    <property type="entry name" value="Aldolase_TIM"/>
</dbReference>
<dbReference type="Pfam" id="PF03102">
    <property type="entry name" value="NeuB"/>
    <property type="match status" value="1"/>
</dbReference>
<dbReference type="SUPFAM" id="SSF51269">
    <property type="entry name" value="AFP III-like domain"/>
    <property type="match status" value="1"/>
</dbReference>
<dbReference type="RefSeq" id="WP_136632006.1">
    <property type="nucleotide sequence ID" value="NZ_BGZI01000003.1"/>
</dbReference>
<dbReference type="Proteomes" id="UP000387223">
    <property type="component" value="Unassembled WGS sequence"/>
</dbReference>
<evidence type="ECO:0000313" key="3">
    <source>
        <dbReference type="Proteomes" id="UP000387223"/>
    </source>
</evidence>
<dbReference type="Gene3D" id="3.90.1210.10">
    <property type="entry name" value="Antifreeze-like/N-acetylneuraminic acid synthase C-terminal domain"/>
    <property type="match status" value="1"/>
</dbReference>
<reference evidence="2 3" key="1">
    <citation type="journal article" date="2019" name="J. Gen. Appl. Microbiol.">
        <title>Aerobic degradation of cis-dichloroethene by the marine bacterium Marinobacter salsuginis strain 5N-3.</title>
        <authorList>
            <person name="Inoue Y."/>
            <person name="Fukunaga Y."/>
            <person name="Katsumata H."/>
            <person name="Ohji S."/>
            <person name="Hosoyama A."/>
            <person name="Mori K."/>
            <person name="Ando K."/>
        </authorList>
    </citation>
    <scope>NUCLEOTIDE SEQUENCE [LARGE SCALE GENOMIC DNA]</scope>
    <source>
        <strain evidence="2 3">NBRC 109114</strain>
    </source>
</reference>
<sequence length="354" mass="38896">MVRVIAEAGVNHNGDRKMAFDLVRVAAEAGADAVKFQTFNAERLADMSAPKASYQRHTTDVLESQLEMLKRLELPESWHGELQSYADSLGIVFISTAFDTQSLGFLQSLDLPFYKVPSGEITNGPLLLEFARTGKELIISTGMSTLAEIEQALAVVAFGYCRDQAPNSLEEVWRFWSTADGRNAIEQKVTLLHCTSQYPTPMREVNLKAMDTLVGAFGLPVGYSDHTQGIAVPVAAVARGAVVIEKHFTLDRNLPGPDHRASLEPDELATMIRQIRDLEEAMGKGGKHPQPSEWDTRQAARQQILFSRPVKKGQVITQEVLTTARCGRGISPMGIWDLIGSTAARDYEAGEVPE</sequence>
<dbReference type="AlphaFoldDB" id="A0A5M3PWP5"/>
<dbReference type="PANTHER" id="PTHR42966:SF1">
    <property type="entry name" value="SIALIC ACID SYNTHASE"/>
    <property type="match status" value="1"/>
</dbReference>
<accession>A0A5M3PWP5</accession>
<dbReference type="Gene3D" id="3.20.20.70">
    <property type="entry name" value="Aldolase class I"/>
    <property type="match status" value="1"/>
</dbReference>
<dbReference type="InterPro" id="IPR036732">
    <property type="entry name" value="AFP_Neu5c_C_sf"/>
</dbReference>
<evidence type="ECO:0000259" key="1">
    <source>
        <dbReference type="PROSITE" id="PS50844"/>
    </source>
</evidence>
<protein>
    <submittedName>
        <fullName evidence="2">Sialic acid synthase</fullName>
    </submittedName>
</protein>
<dbReference type="GO" id="GO:0047444">
    <property type="term" value="F:N-acylneuraminate-9-phosphate synthase activity"/>
    <property type="evidence" value="ECO:0007669"/>
    <property type="project" value="TreeGrafter"/>
</dbReference>
<dbReference type="InterPro" id="IPR013132">
    <property type="entry name" value="PseI/NeuA/B-like_N"/>
</dbReference>
<dbReference type="PANTHER" id="PTHR42966">
    <property type="entry name" value="N-ACETYLNEURAMINATE SYNTHASE"/>
    <property type="match status" value="1"/>
</dbReference>
<comment type="caution">
    <text evidence="2">The sequence shown here is derived from an EMBL/GenBank/DDBJ whole genome shotgun (WGS) entry which is preliminary data.</text>
</comment>
<proteinExistence type="predicted"/>
<dbReference type="PROSITE" id="PS50844">
    <property type="entry name" value="AFP_LIKE"/>
    <property type="match status" value="1"/>
</dbReference>
<organism evidence="2 3">
    <name type="scientific">Marinobacter salsuginis</name>
    <dbReference type="NCBI Taxonomy" id="418719"/>
    <lineage>
        <taxon>Bacteria</taxon>
        <taxon>Pseudomonadati</taxon>
        <taxon>Pseudomonadota</taxon>
        <taxon>Gammaproteobacteria</taxon>
        <taxon>Pseudomonadales</taxon>
        <taxon>Marinobacteraceae</taxon>
        <taxon>Marinobacter</taxon>
    </lineage>
</organism>
<evidence type="ECO:0000313" key="2">
    <source>
        <dbReference type="EMBL" id="GBO87169.1"/>
    </source>
</evidence>
<dbReference type="InterPro" id="IPR057736">
    <property type="entry name" value="SAF_PseI/NeuA/NeuB"/>
</dbReference>
<dbReference type="EMBL" id="BGZI01000003">
    <property type="protein sequence ID" value="GBO87169.1"/>
    <property type="molecule type" value="Genomic_DNA"/>
</dbReference>
<dbReference type="NCBIfam" id="TIGR03569">
    <property type="entry name" value="NeuB_NnaB"/>
    <property type="match status" value="1"/>
</dbReference>
<dbReference type="GO" id="GO:0016051">
    <property type="term" value="P:carbohydrate biosynthetic process"/>
    <property type="evidence" value="ECO:0007669"/>
    <property type="project" value="InterPro"/>
</dbReference>
<gene>
    <name evidence="2" type="primary">spsE_1</name>
    <name evidence="2" type="ORF">MSSD14B_08370</name>
</gene>
<dbReference type="InterPro" id="IPR051690">
    <property type="entry name" value="PseI-like"/>
</dbReference>
<name>A0A5M3PWP5_9GAMM</name>
<feature type="domain" description="AFP-like" evidence="1">
    <location>
        <begin position="303"/>
        <end position="354"/>
    </location>
</feature>
<dbReference type="SUPFAM" id="SSF51569">
    <property type="entry name" value="Aldolase"/>
    <property type="match status" value="1"/>
</dbReference>